<feature type="domain" description="Fibronectin type-III" evidence="1">
    <location>
        <begin position="45"/>
        <end position="137"/>
    </location>
</feature>
<dbReference type="Gene3D" id="2.60.40.10">
    <property type="entry name" value="Immunoglobulins"/>
    <property type="match status" value="3"/>
</dbReference>
<organism evidence="2">
    <name type="scientific">Fervidobacterium nodosum</name>
    <dbReference type="NCBI Taxonomy" id="2424"/>
    <lineage>
        <taxon>Bacteria</taxon>
        <taxon>Thermotogati</taxon>
        <taxon>Thermotogota</taxon>
        <taxon>Thermotogae</taxon>
        <taxon>Thermotogales</taxon>
        <taxon>Fervidobacteriaceae</taxon>
        <taxon>Fervidobacterium</taxon>
    </lineage>
</organism>
<proteinExistence type="predicted"/>
<dbReference type="InterPro" id="IPR003961">
    <property type="entry name" value="FN3_dom"/>
</dbReference>
<dbReference type="EMBL" id="DRXW01000069">
    <property type="protein sequence ID" value="HHR33520.1"/>
    <property type="molecule type" value="Genomic_DNA"/>
</dbReference>
<dbReference type="InterPro" id="IPR013783">
    <property type="entry name" value="Ig-like_fold"/>
</dbReference>
<dbReference type="SUPFAM" id="SSF49265">
    <property type="entry name" value="Fibronectin type III"/>
    <property type="match status" value="1"/>
</dbReference>
<dbReference type="PROSITE" id="PS50853">
    <property type="entry name" value="FN3"/>
    <property type="match status" value="1"/>
</dbReference>
<protein>
    <submittedName>
        <fullName evidence="2">Fibronectin type III domain-containing protein</fullName>
    </submittedName>
</protein>
<dbReference type="InterPro" id="IPR036116">
    <property type="entry name" value="FN3_sf"/>
</dbReference>
<name>A0A7C5U3N8_9BACT</name>
<comment type="caution">
    <text evidence="2">The sequence shown here is derived from an EMBL/GenBank/DDBJ whole genome shotgun (WGS) entry which is preliminary data.</text>
</comment>
<evidence type="ECO:0000313" key="2">
    <source>
        <dbReference type="EMBL" id="HHR33520.1"/>
    </source>
</evidence>
<gene>
    <name evidence="2" type="ORF">ENM46_01065</name>
</gene>
<sequence>MSNYTPGQLNYNTTYYWKVVAKDNKGATTEGPVWSFRTINIPPTQPSNPNPQNGAQNVPKTLTLTWESKSNIGGKLKFDIYFGKEKNPPLYKKGHQENRITIEGLESGTEYYWKIVTIDEDGTSSEGPVWSFKTINQVPSKPVLLSPTNASSGIPAKTEISWKPSQDPDGDEITYYVYIGTNPRELREHAKVKEPKFLFDGSNAVTYYWQIKASDEKGGVSESEIWQFTTRNPSFTLMMSEWYRYEPIPAYFYVDATILDKIIGSQPVSGLQIPLAVKNDSIHYSYLLISLAINPSEVPYGQERLGLLQLSGFGELRNKQETLGLSGEFELVLYSSGFSLGQVLTSVNLIGDGFALSGKIGLLRFNSEPLKLTGQNYSTGLKADFVRKDFSISFDYTITFQGDVNKKTEIYTLQGQIMPLYNLEQRNTLMRTFLIGGSVSLVNDYSNNQMRQSTIFELFVNKLLFMSFRFRQMYLGDGRVYSEIFIGIGMFINDESFREGLYSYPFTRY</sequence>
<accession>A0A7C5U3N8</accession>
<dbReference type="SMART" id="SM00060">
    <property type="entry name" value="FN3"/>
    <property type="match status" value="2"/>
</dbReference>
<dbReference type="CDD" id="cd00063">
    <property type="entry name" value="FN3"/>
    <property type="match status" value="1"/>
</dbReference>
<reference evidence="2" key="1">
    <citation type="journal article" date="2020" name="mSystems">
        <title>Genome- and Community-Level Interaction Insights into Carbon Utilization and Element Cycling Functions of Hydrothermarchaeota in Hydrothermal Sediment.</title>
        <authorList>
            <person name="Zhou Z."/>
            <person name="Liu Y."/>
            <person name="Xu W."/>
            <person name="Pan J."/>
            <person name="Luo Z.H."/>
            <person name="Li M."/>
        </authorList>
    </citation>
    <scope>NUCLEOTIDE SEQUENCE [LARGE SCALE GENOMIC DNA]</scope>
    <source>
        <strain evidence="2">SpSt-1088</strain>
    </source>
</reference>
<evidence type="ECO:0000259" key="1">
    <source>
        <dbReference type="PROSITE" id="PS50853"/>
    </source>
</evidence>
<dbReference type="AlphaFoldDB" id="A0A7C5U3N8"/>